<reference evidence="2 3" key="1">
    <citation type="submission" date="2018-03" db="EMBL/GenBank/DDBJ databases">
        <title>Bacteriophage NCPPB3778 and a type I-E CRISPR drive the evolution of the US Biological Select Agent, Rathayibacter toxicus.</title>
        <authorList>
            <person name="Davis E.W.II."/>
            <person name="Tabima J.F."/>
            <person name="Weisberg A.J."/>
            <person name="Dantas Lopes L."/>
            <person name="Wiseman M.S."/>
            <person name="Wiseman M.S."/>
            <person name="Pupko T."/>
            <person name="Belcher M.S."/>
            <person name="Sechler A.J."/>
            <person name="Tancos M.A."/>
            <person name="Schroeder B.K."/>
            <person name="Murray T.D."/>
            <person name="Luster D.G."/>
            <person name="Schneider W.L."/>
            <person name="Rogers E."/>
            <person name="Andreote F.D."/>
            <person name="Grunwald N.J."/>
            <person name="Putnam M.L."/>
            <person name="Chang J.H."/>
        </authorList>
    </citation>
    <scope>NUCLEOTIDE SEQUENCE [LARGE SCALE GENOMIC DNA]</scope>
    <source>
        <strain evidence="2 3">DSM 15933</strain>
    </source>
</reference>
<organism evidence="2 3">
    <name type="scientific">Rathayibacter caricis DSM 15933</name>
    <dbReference type="NCBI Taxonomy" id="1328867"/>
    <lineage>
        <taxon>Bacteria</taxon>
        <taxon>Bacillati</taxon>
        <taxon>Actinomycetota</taxon>
        <taxon>Actinomycetes</taxon>
        <taxon>Micrococcales</taxon>
        <taxon>Microbacteriaceae</taxon>
        <taxon>Rathayibacter</taxon>
    </lineage>
</organism>
<dbReference type="RefSeq" id="WP_107575414.1">
    <property type="nucleotide sequence ID" value="NZ_PZPL01000001.1"/>
</dbReference>
<dbReference type="CDD" id="cd02947">
    <property type="entry name" value="TRX_family"/>
    <property type="match status" value="1"/>
</dbReference>
<evidence type="ECO:0000259" key="1">
    <source>
        <dbReference type="PROSITE" id="PS51352"/>
    </source>
</evidence>
<dbReference type="Pfam" id="PF00085">
    <property type="entry name" value="Thioredoxin"/>
    <property type="match status" value="1"/>
</dbReference>
<sequence length="145" mass="15725">MDPLLIAVLLAGLVALATGLGLVYRRSLGRVRARPTQSGERIDPAGLVPGAALGRTATIVQFSTEYCTRCPAVHRMLDGLARDRDGVEHLDVDLTHRADLADRFRVLQTPTLLVLDRDGIPRSRIAGAPARSVVLDELDRLLETP</sequence>
<dbReference type="InterPro" id="IPR013766">
    <property type="entry name" value="Thioredoxin_domain"/>
</dbReference>
<dbReference type="SUPFAM" id="SSF52833">
    <property type="entry name" value="Thioredoxin-like"/>
    <property type="match status" value="1"/>
</dbReference>
<protein>
    <submittedName>
        <fullName evidence="2">Thioredoxin</fullName>
    </submittedName>
</protein>
<dbReference type="AlphaFoldDB" id="A0A2T4UXD6"/>
<dbReference type="InterPro" id="IPR036249">
    <property type="entry name" value="Thioredoxin-like_sf"/>
</dbReference>
<feature type="domain" description="Thioredoxin" evidence="1">
    <location>
        <begin position="22"/>
        <end position="143"/>
    </location>
</feature>
<dbReference type="EMBL" id="PZPL01000001">
    <property type="protein sequence ID" value="PTL74202.1"/>
    <property type="molecule type" value="Genomic_DNA"/>
</dbReference>
<evidence type="ECO:0000313" key="3">
    <source>
        <dbReference type="Proteomes" id="UP000241085"/>
    </source>
</evidence>
<evidence type="ECO:0000313" key="2">
    <source>
        <dbReference type="EMBL" id="PTL74202.1"/>
    </source>
</evidence>
<keyword evidence="3" id="KW-1185">Reference proteome</keyword>
<dbReference type="Proteomes" id="UP000241085">
    <property type="component" value="Unassembled WGS sequence"/>
</dbReference>
<comment type="caution">
    <text evidence="2">The sequence shown here is derived from an EMBL/GenBank/DDBJ whole genome shotgun (WGS) entry which is preliminary data.</text>
</comment>
<gene>
    <name evidence="2" type="ORF">C1I63_16095</name>
</gene>
<dbReference type="Gene3D" id="3.40.30.10">
    <property type="entry name" value="Glutaredoxin"/>
    <property type="match status" value="1"/>
</dbReference>
<proteinExistence type="predicted"/>
<dbReference type="PROSITE" id="PS51352">
    <property type="entry name" value="THIOREDOXIN_2"/>
    <property type="match status" value="1"/>
</dbReference>
<name>A0A2T4UXD6_9MICO</name>
<accession>A0A2T4UXD6</accession>